<dbReference type="AlphaFoldDB" id="A0A8R7PH44"/>
<organism evidence="2 3">
    <name type="scientific">Triticum urartu</name>
    <name type="common">Red wild einkorn</name>
    <name type="synonym">Crithodium urartu</name>
    <dbReference type="NCBI Taxonomy" id="4572"/>
    <lineage>
        <taxon>Eukaryota</taxon>
        <taxon>Viridiplantae</taxon>
        <taxon>Streptophyta</taxon>
        <taxon>Embryophyta</taxon>
        <taxon>Tracheophyta</taxon>
        <taxon>Spermatophyta</taxon>
        <taxon>Magnoliopsida</taxon>
        <taxon>Liliopsida</taxon>
        <taxon>Poales</taxon>
        <taxon>Poaceae</taxon>
        <taxon>BOP clade</taxon>
        <taxon>Pooideae</taxon>
        <taxon>Triticodae</taxon>
        <taxon>Triticeae</taxon>
        <taxon>Triticinae</taxon>
        <taxon>Triticum</taxon>
    </lineage>
</organism>
<dbReference type="Gramene" id="TuG1812G0200004093.01.T01">
    <property type="protein sequence ID" value="TuG1812G0200004093.01.T01"/>
    <property type="gene ID" value="TuG1812G0200004093.01"/>
</dbReference>
<keyword evidence="1" id="KW-0732">Signal</keyword>
<reference evidence="2" key="2">
    <citation type="submission" date="2018-03" db="EMBL/GenBank/DDBJ databases">
        <title>The Triticum urartu genome reveals the dynamic nature of wheat genome evolution.</title>
        <authorList>
            <person name="Ling H."/>
            <person name="Ma B."/>
            <person name="Shi X."/>
            <person name="Liu H."/>
            <person name="Dong L."/>
            <person name="Sun H."/>
            <person name="Cao Y."/>
            <person name="Gao Q."/>
            <person name="Zheng S."/>
            <person name="Li Y."/>
            <person name="Yu Y."/>
            <person name="Du H."/>
            <person name="Qi M."/>
            <person name="Li Y."/>
            <person name="Yu H."/>
            <person name="Cui Y."/>
            <person name="Wang N."/>
            <person name="Chen C."/>
            <person name="Wu H."/>
            <person name="Zhao Y."/>
            <person name="Zhang J."/>
            <person name="Li Y."/>
            <person name="Zhou W."/>
            <person name="Zhang B."/>
            <person name="Hu W."/>
            <person name="Eijk M."/>
            <person name="Tang J."/>
            <person name="Witsenboer H."/>
            <person name="Zhao S."/>
            <person name="Li Z."/>
            <person name="Zhang A."/>
            <person name="Wang D."/>
            <person name="Liang C."/>
        </authorList>
    </citation>
    <scope>NUCLEOTIDE SEQUENCE [LARGE SCALE GENOMIC DNA]</scope>
    <source>
        <strain evidence="2">cv. G1812</strain>
    </source>
</reference>
<evidence type="ECO:0000313" key="3">
    <source>
        <dbReference type="Proteomes" id="UP000015106"/>
    </source>
</evidence>
<keyword evidence="3" id="KW-1185">Reference proteome</keyword>
<reference evidence="2" key="3">
    <citation type="submission" date="2022-06" db="UniProtKB">
        <authorList>
            <consortium name="EnsemblPlants"/>
        </authorList>
    </citation>
    <scope>IDENTIFICATION</scope>
</reference>
<dbReference type="EnsemblPlants" id="TuG1812G0200004093.01.T01">
    <property type="protein sequence ID" value="TuG1812G0200004093.01.T01"/>
    <property type="gene ID" value="TuG1812G0200004093.01"/>
</dbReference>
<protein>
    <submittedName>
        <fullName evidence="2">Uncharacterized protein</fullName>
    </submittedName>
</protein>
<evidence type="ECO:0000256" key="1">
    <source>
        <dbReference type="SAM" id="SignalP"/>
    </source>
</evidence>
<sequence length="85" mass="8946">FAAFLCVILASLAFVAQDALAARAGALNNVKGYTVPTRATQAAVVTGTGSIHDRPDMMILGARKCKYVQQTMNKLSPVTGISYSL</sequence>
<feature type="signal peptide" evidence="1">
    <location>
        <begin position="1"/>
        <end position="21"/>
    </location>
</feature>
<dbReference type="Proteomes" id="UP000015106">
    <property type="component" value="Chromosome 2"/>
</dbReference>
<name>A0A8R7PH44_TRIUA</name>
<proteinExistence type="predicted"/>
<feature type="chain" id="PRO_5035723891" evidence="1">
    <location>
        <begin position="22"/>
        <end position="85"/>
    </location>
</feature>
<reference evidence="3" key="1">
    <citation type="journal article" date="2013" name="Nature">
        <title>Draft genome of the wheat A-genome progenitor Triticum urartu.</title>
        <authorList>
            <person name="Ling H.Q."/>
            <person name="Zhao S."/>
            <person name="Liu D."/>
            <person name="Wang J."/>
            <person name="Sun H."/>
            <person name="Zhang C."/>
            <person name="Fan H."/>
            <person name="Li D."/>
            <person name="Dong L."/>
            <person name="Tao Y."/>
            <person name="Gao C."/>
            <person name="Wu H."/>
            <person name="Li Y."/>
            <person name="Cui Y."/>
            <person name="Guo X."/>
            <person name="Zheng S."/>
            <person name="Wang B."/>
            <person name="Yu K."/>
            <person name="Liang Q."/>
            <person name="Yang W."/>
            <person name="Lou X."/>
            <person name="Chen J."/>
            <person name="Feng M."/>
            <person name="Jian J."/>
            <person name="Zhang X."/>
            <person name="Luo G."/>
            <person name="Jiang Y."/>
            <person name="Liu J."/>
            <person name="Wang Z."/>
            <person name="Sha Y."/>
            <person name="Zhang B."/>
            <person name="Wu H."/>
            <person name="Tang D."/>
            <person name="Shen Q."/>
            <person name="Xue P."/>
            <person name="Zou S."/>
            <person name="Wang X."/>
            <person name="Liu X."/>
            <person name="Wang F."/>
            <person name="Yang Y."/>
            <person name="An X."/>
            <person name="Dong Z."/>
            <person name="Zhang K."/>
            <person name="Zhang X."/>
            <person name="Luo M.C."/>
            <person name="Dvorak J."/>
            <person name="Tong Y."/>
            <person name="Wang J."/>
            <person name="Yang H."/>
            <person name="Li Z."/>
            <person name="Wang D."/>
            <person name="Zhang A."/>
            <person name="Wang J."/>
        </authorList>
    </citation>
    <scope>NUCLEOTIDE SEQUENCE</scope>
    <source>
        <strain evidence="3">cv. G1812</strain>
    </source>
</reference>
<evidence type="ECO:0000313" key="2">
    <source>
        <dbReference type="EnsemblPlants" id="TuG1812G0200004093.01.T01"/>
    </source>
</evidence>
<accession>A0A8R7PH44</accession>